<reference evidence="2" key="1">
    <citation type="submission" date="2020-07" db="EMBL/GenBank/DDBJ databases">
        <authorList>
            <person name="Lin J."/>
        </authorList>
    </citation>
    <scope>NUCLEOTIDE SEQUENCE</scope>
</reference>
<gene>
    <name evidence="2" type="ORF">CB5_LOCUS15334</name>
</gene>
<sequence length="351" mass="39072">MEIVGDWEYRFIVGTGCVNRVCEEKPNTEKFYGDVRLMCGAASERERERERERWGRTPEIRRKGRHFQPIPLSSPLLRPPLVVVIGAGERREIQECAAAVDIPLSGDNGLWPSWEVDDWEFAGWKEEEDDDDYDADLRIPATRLVFGQVPTLAEAKEATSDLKVALDKVYFSSTNADDNEKLGRGPNIVESSSIVPPMPRPVVQAFSLLQESPEAQSVAASLACDKNVWDAVMKNEKVMEFYRNRQPTSTESVAQNALAAAEGSSENFRDISADNSVRSVLTDVMKNMKNNAREMVSSISNFLQDFFLATETYCTTIMRGSNSHFDATGTSSFIALAIAVILVVLVKRGSS</sequence>
<evidence type="ECO:0000313" key="2">
    <source>
        <dbReference type="EMBL" id="CAD1832123.1"/>
    </source>
</evidence>
<accession>A0A6V7PN94</accession>
<dbReference type="PANTHER" id="PTHR33625:SF4">
    <property type="entry name" value="OS08G0179900 PROTEIN"/>
    <property type="match status" value="1"/>
</dbReference>
<dbReference type="PANTHER" id="PTHR33625">
    <property type="entry name" value="OS08G0179900 PROTEIN"/>
    <property type="match status" value="1"/>
</dbReference>
<proteinExistence type="predicted"/>
<dbReference type="EMBL" id="LR862149">
    <property type="protein sequence ID" value="CAD1832123.1"/>
    <property type="molecule type" value="Genomic_DNA"/>
</dbReference>
<feature type="transmembrane region" description="Helical" evidence="1">
    <location>
        <begin position="327"/>
        <end position="346"/>
    </location>
</feature>
<keyword evidence="1" id="KW-0472">Membrane</keyword>
<dbReference type="AlphaFoldDB" id="A0A6V7PN94"/>
<evidence type="ECO:0000256" key="1">
    <source>
        <dbReference type="SAM" id="Phobius"/>
    </source>
</evidence>
<organism evidence="2">
    <name type="scientific">Ananas comosus var. bracteatus</name>
    <name type="common">red pineapple</name>
    <dbReference type="NCBI Taxonomy" id="296719"/>
    <lineage>
        <taxon>Eukaryota</taxon>
        <taxon>Viridiplantae</taxon>
        <taxon>Streptophyta</taxon>
        <taxon>Embryophyta</taxon>
        <taxon>Tracheophyta</taxon>
        <taxon>Spermatophyta</taxon>
        <taxon>Magnoliopsida</taxon>
        <taxon>Liliopsida</taxon>
        <taxon>Poales</taxon>
        <taxon>Bromeliaceae</taxon>
        <taxon>Bromelioideae</taxon>
        <taxon>Ananas</taxon>
    </lineage>
</organism>
<protein>
    <submittedName>
        <fullName evidence="2">Uncharacterized protein</fullName>
    </submittedName>
</protein>
<name>A0A6V7PN94_ANACO</name>
<keyword evidence="1" id="KW-1133">Transmembrane helix</keyword>
<keyword evidence="1" id="KW-0812">Transmembrane</keyword>